<dbReference type="GO" id="GO:0004888">
    <property type="term" value="F:transmembrane signaling receptor activity"/>
    <property type="evidence" value="ECO:0007669"/>
    <property type="project" value="TreeGrafter"/>
</dbReference>
<dbReference type="PANTHER" id="PTHR43531:SF14">
    <property type="entry name" value="METHYL-ACCEPTING CHEMOTAXIS PROTEIN I-RELATED"/>
    <property type="match status" value="1"/>
</dbReference>
<dbReference type="SUPFAM" id="SSF58104">
    <property type="entry name" value="Methyl-accepting chemotaxis protein (MCP) signaling domain"/>
    <property type="match status" value="1"/>
</dbReference>
<dbReference type="PANTHER" id="PTHR43531">
    <property type="entry name" value="PROTEIN ICFG"/>
    <property type="match status" value="1"/>
</dbReference>
<dbReference type="Proteomes" id="UP000450676">
    <property type="component" value="Unassembled WGS sequence"/>
</dbReference>
<name>A0A7X4KQ23_9BURK</name>
<evidence type="ECO:0000256" key="3">
    <source>
        <dbReference type="SAM" id="MobiDB-lite"/>
    </source>
</evidence>
<dbReference type="InterPro" id="IPR051310">
    <property type="entry name" value="MCP_chemotaxis"/>
</dbReference>
<accession>A0A7X4KQ23</accession>
<evidence type="ECO:0000313" key="4">
    <source>
        <dbReference type="EMBL" id="MYN10812.1"/>
    </source>
</evidence>
<keyword evidence="1" id="KW-0488">Methylation</keyword>
<proteinExistence type="inferred from homology"/>
<gene>
    <name evidence="4" type="ORF">GTP77_26175</name>
</gene>
<feature type="region of interest" description="Disordered" evidence="3">
    <location>
        <begin position="102"/>
        <end position="134"/>
    </location>
</feature>
<dbReference type="Gene3D" id="1.10.287.950">
    <property type="entry name" value="Methyl-accepting chemotaxis protein"/>
    <property type="match status" value="1"/>
</dbReference>
<dbReference type="GO" id="GO:0006935">
    <property type="term" value="P:chemotaxis"/>
    <property type="evidence" value="ECO:0007669"/>
    <property type="project" value="TreeGrafter"/>
</dbReference>
<comment type="similarity">
    <text evidence="2">Belongs to the methyl-accepting chemotaxis (MCP) protein family.</text>
</comment>
<protein>
    <recommendedName>
        <fullName evidence="6">Methyl-accepting transducer domain-containing protein</fullName>
    </recommendedName>
</protein>
<reference evidence="4 5" key="1">
    <citation type="submission" date="2019-12" db="EMBL/GenBank/DDBJ databases">
        <title>Novel species isolated from a subtropical stream in China.</title>
        <authorList>
            <person name="Lu H."/>
        </authorList>
    </citation>
    <scope>NUCLEOTIDE SEQUENCE [LARGE SCALE GENOMIC DNA]</scope>
    <source>
        <strain evidence="4 5">FT127W</strain>
    </source>
</reference>
<evidence type="ECO:0000256" key="2">
    <source>
        <dbReference type="ARBA" id="ARBA00029447"/>
    </source>
</evidence>
<dbReference type="GO" id="GO:0005886">
    <property type="term" value="C:plasma membrane"/>
    <property type="evidence" value="ECO:0007669"/>
    <property type="project" value="TreeGrafter"/>
</dbReference>
<dbReference type="AlphaFoldDB" id="A0A7X4KQ23"/>
<evidence type="ECO:0000313" key="5">
    <source>
        <dbReference type="Proteomes" id="UP000450676"/>
    </source>
</evidence>
<evidence type="ECO:0008006" key="6">
    <source>
        <dbReference type="Google" id="ProtNLM"/>
    </source>
</evidence>
<comment type="caution">
    <text evidence="4">The sequence shown here is derived from an EMBL/GenBank/DDBJ whole genome shotgun (WGS) entry which is preliminary data.</text>
</comment>
<keyword evidence="5" id="KW-1185">Reference proteome</keyword>
<evidence type="ECO:0000256" key="1">
    <source>
        <dbReference type="ARBA" id="ARBA00022481"/>
    </source>
</evidence>
<dbReference type="EMBL" id="WWCU01000045">
    <property type="protein sequence ID" value="MYN10812.1"/>
    <property type="molecule type" value="Genomic_DNA"/>
</dbReference>
<organism evidence="4 5">
    <name type="scientific">Pseudoduganella aquatica</name>
    <dbReference type="NCBI Taxonomy" id="2660641"/>
    <lineage>
        <taxon>Bacteria</taxon>
        <taxon>Pseudomonadati</taxon>
        <taxon>Pseudomonadota</taxon>
        <taxon>Betaproteobacteria</taxon>
        <taxon>Burkholderiales</taxon>
        <taxon>Oxalobacteraceae</taxon>
        <taxon>Telluria group</taxon>
        <taxon>Pseudoduganella</taxon>
    </lineage>
</organism>
<sequence>MQEIVTSIQRVTDIMSEITEASQEQTAGLDQIHSAITQMDGLTQQNVALVEQAASAADSLSERAQGLARVVSVFKLDGVHVHASRPAAAARAPAPVRKLSGVAVKPAASRPKAERPVQKRRAVANGATGDWEEF</sequence>